<dbReference type="Proteomes" id="UP000663305">
    <property type="component" value="Plasmid pHSR-Bgl01"/>
</dbReference>
<dbReference type="GO" id="GO:0003677">
    <property type="term" value="F:DNA binding"/>
    <property type="evidence" value="ECO:0007669"/>
    <property type="project" value="UniProtKB-KW"/>
</dbReference>
<geneLocation type="plasmid" evidence="6 7">
    <name>pHSR-Bgl01</name>
</geneLocation>
<dbReference type="Gene3D" id="3.90.350.10">
    <property type="entry name" value="Transposase Inhibitor Protein From Tn5, Chain A, domain 1"/>
    <property type="match status" value="1"/>
</dbReference>
<dbReference type="SUPFAM" id="SSF53098">
    <property type="entry name" value="Ribonuclease H-like"/>
    <property type="match status" value="1"/>
</dbReference>
<proteinExistence type="inferred from homology"/>
<name>A0A897NRN5_9EURY</name>
<evidence type="ECO:0000256" key="2">
    <source>
        <dbReference type="ARBA" id="ARBA00022578"/>
    </source>
</evidence>
<accession>A0A897NRN5</accession>
<dbReference type="InterPro" id="IPR012337">
    <property type="entry name" value="RNaseH-like_sf"/>
</dbReference>
<dbReference type="InterPro" id="IPR002559">
    <property type="entry name" value="Transposase_11"/>
</dbReference>
<dbReference type="EMBL" id="CP064790">
    <property type="protein sequence ID" value="QSG13493.1"/>
    <property type="molecule type" value="Genomic_DNA"/>
</dbReference>
<keyword evidence="2" id="KW-0815">Transposition</keyword>
<keyword evidence="6" id="KW-0614">Plasmid</keyword>
<dbReference type="NCBIfam" id="NF033592">
    <property type="entry name" value="transpos_IS4_1"/>
    <property type="match status" value="1"/>
</dbReference>
<dbReference type="PANTHER" id="PTHR33258">
    <property type="entry name" value="TRANSPOSASE INSL FOR INSERTION SEQUENCE ELEMENT IS186A-RELATED"/>
    <property type="match status" value="1"/>
</dbReference>
<gene>
    <name evidence="6" type="ORF">HSBGL_4079</name>
</gene>
<sequence>MISAEITDERTHESTLFKTGSWMRGRLFLLDLDFFKYRRFALIDENDGFFVSRLKLSANPLITEELEEWRGRAIPLVGKHVFDIVGDLHRKEIDVTVEVPVKRRPYDEKQSVTPKQFRVVGVLVADADDGYRLYITNLPSAEFTPAEVSALYRARWSVELLFRELKSRYERGSFQTEKPQIVRIQVLAALLTLVVSRAILRVFVDHAENCSDGATFPPSTKTRLAQFLPGDSTTDGCDHGAGVS</sequence>
<evidence type="ECO:0000313" key="6">
    <source>
        <dbReference type="EMBL" id="QSG13493.1"/>
    </source>
</evidence>
<dbReference type="GO" id="GO:0004803">
    <property type="term" value="F:transposase activity"/>
    <property type="evidence" value="ECO:0007669"/>
    <property type="project" value="InterPro"/>
</dbReference>
<keyword evidence="3" id="KW-0238">DNA-binding</keyword>
<protein>
    <submittedName>
        <fullName evidence="6">IS4 transposase</fullName>
    </submittedName>
</protein>
<evidence type="ECO:0000256" key="1">
    <source>
        <dbReference type="ARBA" id="ARBA00010075"/>
    </source>
</evidence>
<dbReference type="Pfam" id="PF01609">
    <property type="entry name" value="DDE_Tnp_1"/>
    <property type="match status" value="1"/>
</dbReference>
<dbReference type="AlphaFoldDB" id="A0A897NRN5"/>
<evidence type="ECO:0000313" key="7">
    <source>
        <dbReference type="Proteomes" id="UP000663305"/>
    </source>
</evidence>
<dbReference type="InterPro" id="IPR047952">
    <property type="entry name" value="Transpos_IS4"/>
</dbReference>
<keyword evidence="4" id="KW-0233">DNA recombination</keyword>
<comment type="similarity">
    <text evidence="1">Belongs to the transposase 11 family.</text>
</comment>
<evidence type="ECO:0000256" key="4">
    <source>
        <dbReference type="ARBA" id="ARBA00023172"/>
    </source>
</evidence>
<dbReference type="GO" id="GO:0006313">
    <property type="term" value="P:DNA transposition"/>
    <property type="evidence" value="ECO:0007669"/>
    <property type="project" value="InterPro"/>
</dbReference>
<reference evidence="6" key="1">
    <citation type="submission" date="2020-11" db="EMBL/GenBank/DDBJ databases">
        <title>Carbohydrate-dependent, anaerobic sulfur respiration: A novel catabolism in halophilic archaea.</title>
        <authorList>
            <person name="Sorokin D.Y."/>
            <person name="Messina E."/>
            <person name="Smedile F."/>
            <person name="La Cono V."/>
            <person name="Hallsworth J.E."/>
            <person name="Yakimov M.M."/>
        </authorList>
    </citation>
    <scope>NUCLEOTIDE SEQUENCE</scope>
    <source>
        <strain evidence="6">HSR-Bgl</strain>
        <plasmid evidence="6">pHSR-Bgl01</plasmid>
    </source>
</reference>
<evidence type="ECO:0000259" key="5">
    <source>
        <dbReference type="Pfam" id="PF01609"/>
    </source>
</evidence>
<organism evidence="6 7">
    <name type="scientific">Halapricum desulfuricans</name>
    <dbReference type="NCBI Taxonomy" id="2841257"/>
    <lineage>
        <taxon>Archaea</taxon>
        <taxon>Methanobacteriati</taxon>
        <taxon>Methanobacteriota</taxon>
        <taxon>Stenosarchaea group</taxon>
        <taxon>Halobacteria</taxon>
        <taxon>Halobacteriales</taxon>
        <taxon>Haloarculaceae</taxon>
        <taxon>Halapricum</taxon>
    </lineage>
</organism>
<evidence type="ECO:0000256" key="3">
    <source>
        <dbReference type="ARBA" id="ARBA00023125"/>
    </source>
</evidence>
<dbReference type="PANTHER" id="PTHR33258:SF1">
    <property type="entry name" value="TRANSPOSASE INSL FOR INSERTION SEQUENCE ELEMENT IS186A-RELATED"/>
    <property type="match status" value="1"/>
</dbReference>
<feature type="domain" description="Transposase IS4-like" evidence="5">
    <location>
        <begin position="1"/>
        <end position="194"/>
    </location>
</feature>